<dbReference type="AlphaFoldDB" id="A0A9N7MNM9"/>
<accession>A0A9N7MNM9</accession>
<dbReference type="InterPro" id="IPR055294">
    <property type="entry name" value="FBL60-like"/>
</dbReference>
<evidence type="ECO:0000313" key="3">
    <source>
        <dbReference type="EMBL" id="CAA0815964.1"/>
    </source>
</evidence>
<dbReference type="Pfam" id="PF24758">
    <property type="entry name" value="LRR_At5g56370"/>
    <property type="match status" value="1"/>
</dbReference>
<dbReference type="InterPro" id="IPR001810">
    <property type="entry name" value="F-box_dom"/>
</dbReference>
<dbReference type="InterPro" id="IPR053781">
    <property type="entry name" value="F-box_AtFBL13-like"/>
</dbReference>
<dbReference type="SUPFAM" id="SSF81383">
    <property type="entry name" value="F-box domain"/>
    <property type="match status" value="1"/>
</dbReference>
<proteinExistence type="predicted"/>
<dbReference type="InterPro" id="IPR055411">
    <property type="entry name" value="LRR_FXL15/At3g58940/PEG3-like"/>
</dbReference>
<evidence type="ECO:0000259" key="2">
    <source>
        <dbReference type="Pfam" id="PF24758"/>
    </source>
</evidence>
<evidence type="ECO:0000259" key="1">
    <source>
        <dbReference type="Pfam" id="PF00646"/>
    </source>
</evidence>
<comment type="caution">
    <text evidence="3">The sequence shown here is derived from an EMBL/GenBank/DDBJ whole genome shotgun (WGS) entry which is preliminary data.</text>
</comment>
<dbReference type="Gene3D" id="3.80.10.10">
    <property type="entry name" value="Ribonuclease Inhibitor"/>
    <property type="match status" value="1"/>
</dbReference>
<name>A0A9N7MNM9_STRHE</name>
<keyword evidence="4" id="KW-1185">Reference proteome</keyword>
<feature type="domain" description="F-box/LRR-repeat protein 15/At3g58940/PEG3-like LRR" evidence="2">
    <location>
        <begin position="118"/>
        <end position="209"/>
    </location>
</feature>
<feature type="domain" description="F-box" evidence="1">
    <location>
        <begin position="10"/>
        <end position="48"/>
    </location>
</feature>
<dbReference type="Proteomes" id="UP001153555">
    <property type="component" value="Unassembled WGS sequence"/>
</dbReference>
<dbReference type="PANTHER" id="PTHR31293">
    <property type="entry name" value="RNI-LIKE SUPERFAMILY PROTEIN"/>
    <property type="match status" value="1"/>
</dbReference>
<sequence>MSRELSIDRLDSLPDEVICHILSFLPTRLSMSTSVLAKRWRFLWAHVPVCDFEGNFKKGLETPNLDVIYSVIQRHKVKTIHSLRLSIGCYESQLNTLISTTLERNIRNLHIDLGVNTIVFLHRTLFTCKTVVEMRLDNGLCLPSTGGACLPSLKKLHLSKVDYEDDNALTYLLSGCPLLQELIIDHSADETDMRFFHVVSSTIKMLEVIDRFGLFGGSSIKFNNLTKLELQLGVEWHLLVEFLEVADNLEVLVDGLTVNRHNIRCLEFNKRDGCLLPDPFHVEFCCNALFGLVYRQLSLDLLNGAFGGFNVNFGNLSHLTQLELILAVEWPILVKILEIADNIPEALIEPELFFPQPVWVPTNWARRPISSRPKPTDQVHIYSLIVGLSPLSMGVCPRTDWLEPGLAAGSGLSFRPFVPTHIHVPAINWPTAKKIFVKLLV</sequence>
<dbReference type="CDD" id="cd22160">
    <property type="entry name" value="F-box_AtFBL13-like"/>
    <property type="match status" value="1"/>
</dbReference>
<dbReference type="InterPro" id="IPR036047">
    <property type="entry name" value="F-box-like_dom_sf"/>
</dbReference>
<dbReference type="PANTHER" id="PTHR31293:SF12">
    <property type="entry name" value="RNI-LIKE SUPERFAMILY PROTEIN"/>
    <property type="match status" value="1"/>
</dbReference>
<reference evidence="3" key="1">
    <citation type="submission" date="2019-12" db="EMBL/GenBank/DDBJ databases">
        <authorList>
            <person name="Scholes J."/>
        </authorList>
    </citation>
    <scope>NUCLEOTIDE SEQUENCE</scope>
</reference>
<dbReference type="OrthoDB" id="976179at2759"/>
<organism evidence="3 4">
    <name type="scientific">Striga hermonthica</name>
    <name type="common">Purple witchweed</name>
    <name type="synonym">Buchnera hermonthica</name>
    <dbReference type="NCBI Taxonomy" id="68872"/>
    <lineage>
        <taxon>Eukaryota</taxon>
        <taxon>Viridiplantae</taxon>
        <taxon>Streptophyta</taxon>
        <taxon>Embryophyta</taxon>
        <taxon>Tracheophyta</taxon>
        <taxon>Spermatophyta</taxon>
        <taxon>Magnoliopsida</taxon>
        <taxon>eudicotyledons</taxon>
        <taxon>Gunneridae</taxon>
        <taxon>Pentapetalae</taxon>
        <taxon>asterids</taxon>
        <taxon>lamiids</taxon>
        <taxon>Lamiales</taxon>
        <taxon>Orobanchaceae</taxon>
        <taxon>Buchnereae</taxon>
        <taxon>Striga</taxon>
    </lineage>
</organism>
<dbReference type="InterPro" id="IPR032675">
    <property type="entry name" value="LRR_dom_sf"/>
</dbReference>
<protein>
    <submittedName>
        <fullName evidence="3">F-box/FBD/LRR-repeat protein</fullName>
    </submittedName>
</protein>
<dbReference type="Pfam" id="PF00646">
    <property type="entry name" value="F-box"/>
    <property type="match status" value="1"/>
</dbReference>
<evidence type="ECO:0000313" key="4">
    <source>
        <dbReference type="Proteomes" id="UP001153555"/>
    </source>
</evidence>
<dbReference type="EMBL" id="CACSLK010013932">
    <property type="protein sequence ID" value="CAA0815964.1"/>
    <property type="molecule type" value="Genomic_DNA"/>
</dbReference>
<gene>
    <name evidence="3" type="ORF">SHERM_15832</name>
</gene>